<dbReference type="InterPro" id="IPR012340">
    <property type="entry name" value="NA-bd_OB-fold"/>
</dbReference>
<dbReference type="Pfam" id="PF10150">
    <property type="entry name" value="RNase_E_G"/>
    <property type="match status" value="1"/>
</dbReference>
<keyword evidence="14" id="KW-0460">Magnesium</keyword>
<keyword evidence="11" id="KW-0699">rRNA-binding</keyword>
<dbReference type="GO" id="GO:0005737">
    <property type="term" value="C:cytoplasm"/>
    <property type="evidence" value="ECO:0007669"/>
    <property type="project" value="UniProtKB-SubCell"/>
</dbReference>
<evidence type="ECO:0000313" key="18">
    <source>
        <dbReference type="Proteomes" id="UP000192907"/>
    </source>
</evidence>
<evidence type="ECO:0000256" key="11">
    <source>
        <dbReference type="ARBA" id="ARBA00022730"/>
    </source>
</evidence>
<keyword evidence="12" id="KW-0255">Endonuclease</keyword>
<evidence type="ECO:0000256" key="10">
    <source>
        <dbReference type="ARBA" id="ARBA00022723"/>
    </source>
</evidence>
<dbReference type="GO" id="GO:0004519">
    <property type="term" value="F:endonuclease activity"/>
    <property type="evidence" value="ECO:0007669"/>
    <property type="project" value="UniProtKB-KW"/>
</dbReference>
<evidence type="ECO:0000256" key="5">
    <source>
        <dbReference type="ARBA" id="ARBA00022490"/>
    </source>
</evidence>
<comment type="subcellular location">
    <subcellularLocation>
        <location evidence="2">Cytoplasm</location>
    </subcellularLocation>
</comment>
<dbReference type="Gene3D" id="2.40.50.140">
    <property type="entry name" value="Nucleic acid-binding proteins"/>
    <property type="match status" value="1"/>
</dbReference>
<comment type="cofactor">
    <cofactor evidence="1">
        <name>Mg(2+)</name>
        <dbReference type="ChEBI" id="CHEBI:18420"/>
    </cofactor>
</comment>
<keyword evidence="15" id="KW-0694">RNA-binding</keyword>
<dbReference type="Gene3D" id="3.40.1260.20">
    <property type="entry name" value="Ribonuclease E, catalytic domain"/>
    <property type="match status" value="1"/>
</dbReference>
<dbReference type="InterPro" id="IPR048583">
    <property type="entry name" value="RNase_E_G_thioredoxin-like"/>
</dbReference>
<evidence type="ECO:0000256" key="4">
    <source>
        <dbReference type="ARBA" id="ARBA00017719"/>
    </source>
</evidence>
<dbReference type="CDD" id="cd04453">
    <property type="entry name" value="S1_RNase_E"/>
    <property type="match status" value="1"/>
</dbReference>
<evidence type="ECO:0000259" key="16">
    <source>
        <dbReference type="SMART" id="SM00316"/>
    </source>
</evidence>
<keyword evidence="10" id="KW-0479">Metal-binding</keyword>
<dbReference type="SUPFAM" id="SSF50249">
    <property type="entry name" value="Nucleic acid-binding proteins"/>
    <property type="match status" value="1"/>
</dbReference>
<dbReference type="InterPro" id="IPR003029">
    <property type="entry name" value="S1_domain"/>
</dbReference>
<keyword evidence="5" id="KW-0963">Cytoplasm</keyword>
<sequence>MDKKLVINVNVSETRIALMEQDRAAELYVERQSSLGMVGNIYKAKVSRVLPGMQSAFVNIGSDRSAFLYGGDVVDEEYLNNLKLNNGKDVDPRSNSNKTPIEKILKEGDEIMVQVAKEPLGTKGPRVTMLITIPGRYLVLMPDFDNVGISRRIEDSELRDRLERDVEAIRPENMGLIVRTAAAEAQPENLKKDLDYLLRVWNNVKDLMGRRGAPALLYQEPDIILKTTRDLYSEDVSEIVVDDSQAHSQLSHFLQGVIPGADDKLKLHESETPIFDHYSLEIDIAKALSRKVWLPSGGYLVIDQTEALTSFDVNTGKYVGSHNARETILKTNLESVDEIVHQLRVRNLGGIIIIDFIDMELYEDQQQVNERLEEALKVDKSRTNVLAINELGLVQMTRKRTRESLERALTVECHYCGGSGRCLSTESAVLDLARDIERFALRTKSKKIFVTTRQDIIDRFMNEEEQLFQLLVERFDIEIALQPGRAEIESLQEALYDITGER</sequence>
<evidence type="ECO:0000256" key="8">
    <source>
        <dbReference type="ARBA" id="ARBA00022694"/>
    </source>
</evidence>
<evidence type="ECO:0000256" key="1">
    <source>
        <dbReference type="ARBA" id="ARBA00001946"/>
    </source>
</evidence>
<keyword evidence="18" id="KW-1185">Reference proteome</keyword>
<evidence type="ECO:0000256" key="14">
    <source>
        <dbReference type="ARBA" id="ARBA00022842"/>
    </source>
</evidence>
<dbReference type="PANTHER" id="PTHR30001:SF0">
    <property type="entry name" value="RIBONUCLEASE G"/>
    <property type="match status" value="1"/>
</dbReference>
<dbReference type="SMART" id="SM00316">
    <property type="entry name" value="S1"/>
    <property type="match status" value="1"/>
</dbReference>
<dbReference type="InterPro" id="IPR019307">
    <property type="entry name" value="RNA-bd_AU-1/RNase_E/G"/>
</dbReference>
<reference evidence="18" key="1">
    <citation type="submission" date="2017-04" db="EMBL/GenBank/DDBJ databases">
        <authorList>
            <person name="Varghese N."/>
            <person name="Submissions S."/>
        </authorList>
    </citation>
    <scope>NUCLEOTIDE SEQUENCE [LARGE SCALE GENOMIC DNA]</scope>
    <source>
        <strain evidence="18">RKEM611</strain>
    </source>
</reference>
<dbReference type="STRING" id="1513793.SAMN06296036_12393"/>
<dbReference type="GO" id="GO:0008033">
    <property type="term" value="P:tRNA processing"/>
    <property type="evidence" value="ECO:0007669"/>
    <property type="project" value="UniProtKB-KW"/>
</dbReference>
<comment type="similarity">
    <text evidence="3">Belongs to the RNase E/G family. RNase G subfamily.</text>
</comment>
<name>A0A1Y6CI55_9BACT</name>
<dbReference type="Pfam" id="PF20833">
    <property type="entry name" value="RNase_E_G_Thio"/>
    <property type="match status" value="1"/>
</dbReference>
<evidence type="ECO:0000256" key="13">
    <source>
        <dbReference type="ARBA" id="ARBA00022801"/>
    </source>
</evidence>
<keyword evidence="6" id="KW-0698">rRNA processing</keyword>
<evidence type="ECO:0000256" key="3">
    <source>
        <dbReference type="ARBA" id="ARBA00005663"/>
    </source>
</evidence>
<dbReference type="GO" id="GO:0019843">
    <property type="term" value="F:rRNA binding"/>
    <property type="evidence" value="ECO:0007669"/>
    <property type="project" value="UniProtKB-KW"/>
</dbReference>
<feature type="domain" description="S1 motif" evidence="16">
    <location>
        <begin position="37"/>
        <end position="130"/>
    </location>
</feature>
<keyword evidence="8" id="KW-0819">tRNA processing</keyword>
<dbReference type="GO" id="GO:0046872">
    <property type="term" value="F:metal ion binding"/>
    <property type="evidence" value="ECO:0007669"/>
    <property type="project" value="UniProtKB-KW"/>
</dbReference>
<gene>
    <name evidence="17" type="ORF">SAMN06296036_12393</name>
</gene>
<accession>A0A1Y6CI55</accession>
<keyword evidence="13" id="KW-0378">Hydrolase</keyword>
<proteinExistence type="inferred from homology"/>
<protein>
    <recommendedName>
        <fullName evidence="4">Ribonuclease G</fullName>
    </recommendedName>
</protein>
<dbReference type="GO" id="GO:0004540">
    <property type="term" value="F:RNA nuclease activity"/>
    <property type="evidence" value="ECO:0007669"/>
    <property type="project" value="InterPro"/>
</dbReference>
<evidence type="ECO:0000256" key="2">
    <source>
        <dbReference type="ARBA" id="ARBA00004496"/>
    </source>
</evidence>
<dbReference type="GO" id="GO:0000049">
    <property type="term" value="F:tRNA binding"/>
    <property type="evidence" value="ECO:0007669"/>
    <property type="project" value="UniProtKB-KW"/>
</dbReference>
<evidence type="ECO:0000313" key="17">
    <source>
        <dbReference type="EMBL" id="SMF67088.1"/>
    </source>
</evidence>
<keyword evidence="9" id="KW-0540">Nuclease</keyword>
<dbReference type="Proteomes" id="UP000192907">
    <property type="component" value="Unassembled WGS sequence"/>
</dbReference>
<dbReference type="GO" id="GO:0006364">
    <property type="term" value="P:rRNA processing"/>
    <property type="evidence" value="ECO:0007669"/>
    <property type="project" value="UniProtKB-KW"/>
</dbReference>
<dbReference type="GO" id="GO:0016787">
    <property type="term" value="F:hydrolase activity"/>
    <property type="evidence" value="ECO:0007669"/>
    <property type="project" value="UniProtKB-KW"/>
</dbReference>
<keyword evidence="7" id="KW-0820">tRNA-binding</keyword>
<dbReference type="OrthoDB" id="5287695at2"/>
<evidence type="ECO:0000256" key="12">
    <source>
        <dbReference type="ARBA" id="ARBA00022759"/>
    </source>
</evidence>
<evidence type="ECO:0000256" key="9">
    <source>
        <dbReference type="ARBA" id="ARBA00022722"/>
    </source>
</evidence>
<evidence type="ECO:0000256" key="15">
    <source>
        <dbReference type="ARBA" id="ARBA00022884"/>
    </source>
</evidence>
<organism evidence="17 18">
    <name type="scientific">Pseudobacteriovorax antillogorgiicola</name>
    <dbReference type="NCBI Taxonomy" id="1513793"/>
    <lineage>
        <taxon>Bacteria</taxon>
        <taxon>Pseudomonadati</taxon>
        <taxon>Bdellovibrionota</taxon>
        <taxon>Oligoflexia</taxon>
        <taxon>Oligoflexales</taxon>
        <taxon>Pseudobacteriovoracaceae</taxon>
        <taxon>Pseudobacteriovorax</taxon>
    </lineage>
</organism>
<dbReference type="NCBIfam" id="TIGR00757">
    <property type="entry name" value="RNaseEG"/>
    <property type="match status" value="1"/>
</dbReference>
<dbReference type="AlphaFoldDB" id="A0A1Y6CI55"/>
<dbReference type="EMBL" id="FWZT01000023">
    <property type="protein sequence ID" value="SMF67088.1"/>
    <property type="molecule type" value="Genomic_DNA"/>
</dbReference>
<evidence type="ECO:0000256" key="7">
    <source>
        <dbReference type="ARBA" id="ARBA00022555"/>
    </source>
</evidence>
<dbReference type="InterPro" id="IPR004659">
    <property type="entry name" value="RNase_E/G"/>
</dbReference>
<dbReference type="RefSeq" id="WP_132323713.1">
    <property type="nucleotide sequence ID" value="NZ_FWZT01000023.1"/>
</dbReference>
<dbReference type="PANTHER" id="PTHR30001">
    <property type="entry name" value="RIBONUCLEASE"/>
    <property type="match status" value="1"/>
</dbReference>
<evidence type="ECO:0000256" key="6">
    <source>
        <dbReference type="ARBA" id="ARBA00022552"/>
    </source>
</evidence>